<protein>
    <submittedName>
        <fullName evidence="1">Uncharacterized protein</fullName>
    </submittedName>
</protein>
<comment type="caution">
    <text evidence="1">The sequence shown here is derived from an EMBL/GenBank/DDBJ whole genome shotgun (WGS) entry which is preliminary data.</text>
</comment>
<gene>
    <name evidence="1" type="ORF">ACFOY2_45720</name>
</gene>
<evidence type="ECO:0000313" key="2">
    <source>
        <dbReference type="Proteomes" id="UP001595851"/>
    </source>
</evidence>
<name>A0ABV8GNV6_9ACTN</name>
<reference evidence="2" key="1">
    <citation type="journal article" date="2019" name="Int. J. Syst. Evol. Microbiol.">
        <title>The Global Catalogue of Microorganisms (GCM) 10K type strain sequencing project: providing services to taxonomists for standard genome sequencing and annotation.</title>
        <authorList>
            <consortium name="The Broad Institute Genomics Platform"/>
            <consortium name="The Broad Institute Genome Sequencing Center for Infectious Disease"/>
            <person name="Wu L."/>
            <person name="Ma J."/>
        </authorList>
    </citation>
    <scope>NUCLEOTIDE SEQUENCE [LARGE SCALE GENOMIC DNA]</scope>
    <source>
        <strain evidence="2">TBRC 1276</strain>
    </source>
</reference>
<dbReference type="Proteomes" id="UP001595851">
    <property type="component" value="Unassembled WGS sequence"/>
</dbReference>
<accession>A0ABV8GNV6</accession>
<sequence length="50" mass="5519">MDDLEFARLRAEVADPRTGYRAGVDAASQAVAEALDNLRYSNPRKGPIRD</sequence>
<evidence type="ECO:0000313" key="1">
    <source>
        <dbReference type="EMBL" id="MFC4014590.1"/>
    </source>
</evidence>
<proteinExistence type="predicted"/>
<dbReference type="EMBL" id="JBHSBI010000036">
    <property type="protein sequence ID" value="MFC4014590.1"/>
    <property type="molecule type" value="Genomic_DNA"/>
</dbReference>
<organism evidence="1 2">
    <name type="scientific">Nonomuraea purpurea</name>
    <dbReference type="NCBI Taxonomy" id="1849276"/>
    <lineage>
        <taxon>Bacteria</taxon>
        <taxon>Bacillati</taxon>
        <taxon>Actinomycetota</taxon>
        <taxon>Actinomycetes</taxon>
        <taxon>Streptosporangiales</taxon>
        <taxon>Streptosporangiaceae</taxon>
        <taxon>Nonomuraea</taxon>
    </lineage>
</organism>
<keyword evidence="2" id="KW-1185">Reference proteome</keyword>
<dbReference type="RefSeq" id="WP_379534425.1">
    <property type="nucleotide sequence ID" value="NZ_JBHSBI010000036.1"/>
</dbReference>